<reference evidence="6" key="1">
    <citation type="journal article" date="2019" name="Int. J. Syst. Evol. Microbiol.">
        <title>The Global Catalogue of Microorganisms (GCM) 10K type strain sequencing project: providing services to taxonomists for standard genome sequencing and annotation.</title>
        <authorList>
            <consortium name="The Broad Institute Genomics Platform"/>
            <consortium name="The Broad Institute Genome Sequencing Center for Infectious Disease"/>
            <person name="Wu L."/>
            <person name="Ma J."/>
        </authorList>
    </citation>
    <scope>NUCLEOTIDE SEQUENCE [LARGE SCALE GENOMIC DNA]</scope>
    <source>
        <strain evidence="6">JCM 17326</strain>
    </source>
</reference>
<dbReference type="InterPro" id="IPR016169">
    <property type="entry name" value="FAD-bd_PCMH_sub2"/>
</dbReference>
<dbReference type="InterPro" id="IPR016171">
    <property type="entry name" value="Vanillyl_alc_oxidase_C-sub2"/>
</dbReference>
<accession>A0ABP6VQ96</accession>
<dbReference type="Gene3D" id="1.10.45.10">
    <property type="entry name" value="Vanillyl-alcohol Oxidase, Chain A, domain 4"/>
    <property type="match status" value="1"/>
</dbReference>
<evidence type="ECO:0000256" key="3">
    <source>
        <dbReference type="ARBA" id="ARBA00022827"/>
    </source>
</evidence>
<name>A0ABP6VQ96_9ACTN</name>
<feature type="domain" description="FAD-binding PCMH-type" evidence="4">
    <location>
        <begin position="93"/>
        <end position="274"/>
    </location>
</feature>
<dbReference type="Pfam" id="PF01565">
    <property type="entry name" value="FAD_binding_4"/>
    <property type="match status" value="1"/>
</dbReference>
<keyword evidence="2" id="KW-0285">Flavoprotein</keyword>
<dbReference type="InterPro" id="IPR036318">
    <property type="entry name" value="FAD-bd_PCMH-like_sf"/>
</dbReference>
<dbReference type="Gene3D" id="3.30.70.3450">
    <property type="match status" value="1"/>
</dbReference>
<dbReference type="Gene3D" id="3.30.300.330">
    <property type="match status" value="1"/>
</dbReference>
<dbReference type="InterPro" id="IPR006094">
    <property type="entry name" value="Oxid_FAD_bind_N"/>
</dbReference>
<evidence type="ECO:0000256" key="2">
    <source>
        <dbReference type="ARBA" id="ARBA00022630"/>
    </source>
</evidence>
<dbReference type="InterPro" id="IPR016166">
    <property type="entry name" value="FAD-bd_PCMH"/>
</dbReference>
<dbReference type="RefSeq" id="WP_345560164.1">
    <property type="nucleotide sequence ID" value="NZ_BAABDQ010000003.1"/>
</dbReference>
<dbReference type="SUPFAM" id="SSF56176">
    <property type="entry name" value="FAD-binding/transporter-associated domain-like"/>
    <property type="match status" value="1"/>
</dbReference>
<dbReference type="Pfam" id="PF02913">
    <property type="entry name" value="FAD-oxidase_C"/>
    <property type="match status" value="1"/>
</dbReference>
<dbReference type="InterPro" id="IPR016164">
    <property type="entry name" value="FAD-linked_Oxase-like_C"/>
</dbReference>
<dbReference type="PANTHER" id="PTHR46568:SF1">
    <property type="entry name" value="ALKYLDIHYDROXYACETONEPHOSPHATE SYNTHASE, PEROXISOMAL"/>
    <property type="match status" value="1"/>
</dbReference>
<proteinExistence type="inferred from homology"/>
<dbReference type="PROSITE" id="PS51387">
    <property type="entry name" value="FAD_PCMH"/>
    <property type="match status" value="1"/>
</dbReference>
<evidence type="ECO:0000259" key="4">
    <source>
        <dbReference type="PROSITE" id="PS51387"/>
    </source>
</evidence>
<gene>
    <name evidence="5" type="ORF">GCM10022419_018310</name>
</gene>
<dbReference type="EMBL" id="BAABDQ010000003">
    <property type="protein sequence ID" value="GAA3538664.1"/>
    <property type="molecule type" value="Genomic_DNA"/>
</dbReference>
<keyword evidence="3" id="KW-0274">FAD</keyword>
<dbReference type="Proteomes" id="UP001500630">
    <property type="component" value="Unassembled WGS sequence"/>
</dbReference>
<organism evidence="5 6">
    <name type="scientific">Nonomuraea rosea</name>
    <dbReference type="NCBI Taxonomy" id="638574"/>
    <lineage>
        <taxon>Bacteria</taxon>
        <taxon>Bacillati</taxon>
        <taxon>Actinomycetota</taxon>
        <taxon>Actinomycetes</taxon>
        <taxon>Streptosporangiales</taxon>
        <taxon>Streptosporangiaceae</taxon>
        <taxon>Nonomuraea</taxon>
    </lineage>
</organism>
<evidence type="ECO:0000313" key="6">
    <source>
        <dbReference type="Proteomes" id="UP001500630"/>
    </source>
</evidence>
<keyword evidence="6" id="KW-1185">Reference proteome</keyword>
<dbReference type="InterPro" id="IPR025650">
    <property type="entry name" value="Alkyl-DHAP_Synthase"/>
</dbReference>
<protein>
    <submittedName>
        <fullName evidence="5">FAD-binding oxidoreductase</fullName>
    </submittedName>
</protein>
<evidence type="ECO:0000256" key="1">
    <source>
        <dbReference type="ARBA" id="ARBA00008000"/>
    </source>
</evidence>
<comment type="similarity">
    <text evidence="1">Belongs to the FAD-binding oxidoreductase/transferase type 4 family.</text>
</comment>
<sequence length="527" mass="54411">MSWSGWGDLAKARELPEEIRKLLHDLLGVRAPAAPPASLESVRLPPVALPAPLLAALAGVAGPAHVLTSHEARVRHTRGKSTPDLLRMRAGDGSDAPDAVVLPGSHEEVEALLRLCSDERIAVVPFGGGTSVVGGLAAARAGFAGVIALDLGRLDRLRSVDAESMVAEFEPGVRAPEAERLLAGHGLTLGHFPQSYEYATLGGFAAARSSGQASAGYGRFDDMVVGLTLATPSGTLELGRAPKSAAGPDLRQLVLGSEGAFGVITSLRLRVRRVPAERRYEGWRFGSFAAGSAAVRALAQEGPLPVVLRLSDETETMIGLARPDTIGSGGSGCLLIAGYEGTGSPEGREGGSAADVLARMGGEPLGAAPGEAWEHGRFSAPYLRDSLLAAGATVETLETAGFWANLPRLYDAVRLALLGALGAPLVMCHISHVYETGASLYFTVVTPQDADPLAQWERAKSAVNAAIVAAGGTITHHHGVGRDHREAYAAELGPVGAGILEAVKARLDPAGILNPGVLIPQQSAGGI</sequence>
<dbReference type="PANTHER" id="PTHR46568">
    <property type="entry name" value="ALKYLDIHYDROXYACETONEPHOSPHATE SYNTHASE, PEROXISOMAL"/>
    <property type="match status" value="1"/>
</dbReference>
<dbReference type="Gene3D" id="3.30.465.10">
    <property type="match status" value="1"/>
</dbReference>
<evidence type="ECO:0000313" key="5">
    <source>
        <dbReference type="EMBL" id="GAA3538664.1"/>
    </source>
</evidence>
<dbReference type="SUPFAM" id="SSF55103">
    <property type="entry name" value="FAD-linked oxidases, C-terminal domain"/>
    <property type="match status" value="1"/>
</dbReference>
<dbReference type="InterPro" id="IPR004113">
    <property type="entry name" value="FAD-bd_oxidored_4_C"/>
</dbReference>
<comment type="caution">
    <text evidence="5">The sequence shown here is derived from an EMBL/GenBank/DDBJ whole genome shotgun (WGS) entry which is preliminary data.</text>
</comment>